<evidence type="ECO:0000313" key="2">
    <source>
        <dbReference type="EMBL" id="GCB37623.1"/>
    </source>
</evidence>
<sequence length="128" mass="14820">MEVANNVQITAKEWMSMDFRDIALDIFNTLLNAERLKLNLTQDKELRECLFVFSNLEEMNVAQRKVAYRVGIISIIAKDDGSHIQTRYLGKWIEDILEVSLGVKEAMKIDEPCSAYYRNIVDLLEYVA</sequence>
<keyword evidence="3" id="KW-1185">Reference proteome</keyword>
<dbReference type="InterPro" id="IPR035085">
    <property type="entry name" value="Urocanase_Rossmann-like"/>
</dbReference>
<accession>A0A401M1M9</accession>
<dbReference type="SUPFAM" id="SSF111326">
    <property type="entry name" value="Urocanase"/>
    <property type="match status" value="1"/>
</dbReference>
<feature type="domain" description="Urocanase Rossmann-like" evidence="1">
    <location>
        <begin position="27"/>
        <end position="127"/>
    </location>
</feature>
<dbReference type="Pfam" id="PF01175">
    <property type="entry name" value="Urocanase"/>
    <property type="match status" value="1"/>
</dbReference>
<comment type="caution">
    <text evidence="2">The sequence shown here is derived from an EMBL/GenBank/DDBJ whole genome shotgun (WGS) entry which is preliminary data.</text>
</comment>
<evidence type="ECO:0000313" key="3">
    <source>
        <dbReference type="Proteomes" id="UP000288079"/>
    </source>
</evidence>
<evidence type="ECO:0000259" key="1">
    <source>
        <dbReference type="Pfam" id="PF01175"/>
    </source>
</evidence>
<dbReference type="RefSeq" id="WP_125043078.1">
    <property type="nucleotide sequence ID" value="NZ_BHWB01000030.1"/>
</dbReference>
<organism evidence="2 3">
    <name type="scientific">Bacteroides faecalis</name>
    <dbReference type="NCBI Taxonomy" id="2447885"/>
    <lineage>
        <taxon>Bacteria</taxon>
        <taxon>Pseudomonadati</taxon>
        <taxon>Bacteroidota</taxon>
        <taxon>Bacteroidia</taxon>
        <taxon>Bacteroidales</taxon>
        <taxon>Bacteroidaceae</taxon>
        <taxon>Bacteroides</taxon>
    </lineage>
</organism>
<dbReference type="Proteomes" id="UP000288079">
    <property type="component" value="Unassembled WGS sequence"/>
</dbReference>
<reference evidence="2 3" key="1">
    <citation type="submission" date="2018-10" db="EMBL/GenBank/DDBJ databases">
        <title>Draft Genome Sequence of Bacteroides sp. KCTC 15687.</title>
        <authorList>
            <person name="Yu S.Y."/>
            <person name="Kim J.S."/>
            <person name="Oh B.S."/>
            <person name="Park S.H."/>
            <person name="Kang S.W."/>
            <person name="Park J.E."/>
            <person name="Choi S.H."/>
            <person name="Han K.I."/>
            <person name="Lee K.C."/>
            <person name="Eom M.K."/>
            <person name="Suh M.K."/>
            <person name="Lee D.H."/>
            <person name="Yoon H."/>
            <person name="Kim B."/>
            <person name="Yang S.J."/>
            <person name="Lee J.S."/>
            <person name="Lee J.H."/>
        </authorList>
    </citation>
    <scope>NUCLEOTIDE SEQUENCE [LARGE SCALE GENOMIC DNA]</scope>
    <source>
        <strain evidence="2 3">KCTC 15687</strain>
    </source>
</reference>
<dbReference type="EMBL" id="BHWB01000030">
    <property type="protein sequence ID" value="GCB37623.1"/>
    <property type="molecule type" value="Genomic_DNA"/>
</dbReference>
<dbReference type="OrthoDB" id="9764874at2"/>
<name>A0A401M1M9_9BACE</name>
<gene>
    <name evidence="2" type="ORF">KGMB02408_45680</name>
</gene>
<dbReference type="InterPro" id="IPR036190">
    <property type="entry name" value="Urocanase_sf"/>
</dbReference>
<dbReference type="AlphaFoldDB" id="A0A401M1M9"/>
<proteinExistence type="predicted"/>
<protein>
    <recommendedName>
        <fullName evidence="1">Urocanase Rossmann-like domain-containing protein</fullName>
    </recommendedName>
</protein>